<dbReference type="VEuPathDB" id="FungiDB:BCV72DRAFT_214164"/>
<dbReference type="GO" id="GO:1990904">
    <property type="term" value="C:ribonucleoprotein complex"/>
    <property type="evidence" value="ECO:0007669"/>
    <property type="project" value="UniProtKB-KW"/>
</dbReference>
<gene>
    <name evidence="7" type="ORF">BCV71DRAFT_232518</name>
</gene>
<dbReference type="Pfam" id="PF05316">
    <property type="entry name" value="VAR1"/>
    <property type="match status" value="1"/>
</dbReference>
<comment type="subcellular location">
    <subcellularLocation>
        <location evidence="1">Mitochondrion</location>
    </subcellularLocation>
</comment>
<dbReference type="InterPro" id="IPR007980">
    <property type="entry name" value="Ribosomal_uS3m_fun"/>
</dbReference>
<dbReference type="OMA" id="RNNMLWE"/>
<dbReference type="GO" id="GO:0005840">
    <property type="term" value="C:ribosome"/>
    <property type="evidence" value="ECO:0007669"/>
    <property type="project" value="UniProtKB-KW"/>
</dbReference>
<evidence type="ECO:0000256" key="6">
    <source>
        <dbReference type="ARBA" id="ARBA00035157"/>
    </source>
</evidence>
<dbReference type="SUPFAM" id="SSF54821">
    <property type="entry name" value="Ribosomal protein S3 C-terminal domain"/>
    <property type="match status" value="1"/>
</dbReference>
<dbReference type="AlphaFoldDB" id="A0A1X0SAE0"/>
<dbReference type="Proteomes" id="UP000242381">
    <property type="component" value="Unassembled WGS sequence"/>
</dbReference>
<evidence type="ECO:0000256" key="5">
    <source>
        <dbReference type="ARBA" id="ARBA00023274"/>
    </source>
</evidence>
<evidence type="ECO:0000256" key="2">
    <source>
        <dbReference type="ARBA" id="ARBA00010761"/>
    </source>
</evidence>
<dbReference type="GO" id="GO:0003735">
    <property type="term" value="F:structural constituent of ribosome"/>
    <property type="evidence" value="ECO:0007669"/>
    <property type="project" value="InterPro"/>
</dbReference>
<evidence type="ECO:0000313" key="7">
    <source>
        <dbReference type="EMBL" id="ORE21244.1"/>
    </source>
</evidence>
<comment type="similarity">
    <text evidence="2">Belongs to the universal ribosomal protein uS3 family.</text>
</comment>
<dbReference type="InterPro" id="IPR036419">
    <property type="entry name" value="Ribosomal_S3_C_sf"/>
</dbReference>
<dbReference type="GO" id="GO:0006412">
    <property type="term" value="P:translation"/>
    <property type="evidence" value="ECO:0007669"/>
    <property type="project" value="InterPro"/>
</dbReference>
<keyword evidence="4" id="KW-0496">Mitochondrion</keyword>
<accession>A0A1X0SAE0</accession>
<evidence type="ECO:0000313" key="8">
    <source>
        <dbReference type="Proteomes" id="UP000242381"/>
    </source>
</evidence>
<evidence type="ECO:0000256" key="3">
    <source>
        <dbReference type="ARBA" id="ARBA00022980"/>
    </source>
</evidence>
<sequence>MNPCAQGQQESHFSFDNFFDESIKNLCGATSILNSVPGRQAYSFFFLSKRAMSKSIKALSLKGKQDWDTSVFCFSRNVRNNMLWEKDAAAKATLKHFFQKHLTSTPAFKHSPSRVTIQLFYYVDPAFGNASSFKLDALEKLIGSFYPNKFVDLRLTQLHYPYMNAEILAQFLTINAERNGWSMVNRRFFKAAPIVKAPLPHNMPFATQWTSLLPQLSNGQLTSAIQGIKYQVSGRLGRRKGASRTQVMRKSLGTFQFTSHKSLVDVGRHTFANKNGSITVKVWIATALFGVNTAVKNISKM</sequence>
<protein>
    <recommendedName>
        <fullName evidence="6">Small ribosomal subunit protein uS3m</fullName>
    </recommendedName>
</protein>
<proteinExistence type="inferred from homology"/>
<keyword evidence="5" id="KW-0687">Ribonucleoprotein</keyword>
<evidence type="ECO:0000256" key="4">
    <source>
        <dbReference type="ARBA" id="ARBA00023128"/>
    </source>
</evidence>
<reference evidence="7 8" key="1">
    <citation type="journal article" date="2016" name="Proc. Natl. Acad. Sci. U.S.A.">
        <title>Lipid metabolic changes in an early divergent fungus govern the establishment of a mutualistic symbiosis with endobacteria.</title>
        <authorList>
            <person name="Lastovetsky O.A."/>
            <person name="Gaspar M.L."/>
            <person name="Mondo S.J."/>
            <person name="LaButti K.M."/>
            <person name="Sandor L."/>
            <person name="Grigoriev I.V."/>
            <person name="Henry S.A."/>
            <person name="Pawlowska T.E."/>
        </authorList>
    </citation>
    <scope>NUCLEOTIDE SEQUENCE [LARGE SCALE GENOMIC DNA]</scope>
    <source>
        <strain evidence="7 8">ATCC 11559</strain>
    </source>
</reference>
<organism evidence="7 8">
    <name type="scientific">Rhizopus microsporus</name>
    <dbReference type="NCBI Taxonomy" id="58291"/>
    <lineage>
        <taxon>Eukaryota</taxon>
        <taxon>Fungi</taxon>
        <taxon>Fungi incertae sedis</taxon>
        <taxon>Mucoromycota</taxon>
        <taxon>Mucoromycotina</taxon>
        <taxon>Mucoromycetes</taxon>
        <taxon>Mucorales</taxon>
        <taxon>Mucorineae</taxon>
        <taxon>Rhizopodaceae</taxon>
        <taxon>Rhizopus</taxon>
    </lineage>
</organism>
<dbReference type="EMBL" id="KV921282">
    <property type="protein sequence ID" value="ORE21244.1"/>
    <property type="molecule type" value="Genomic_DNA"/>
</dbReference>
<name>A0A1X0SAE0_RHIZD</name>
<keyword evidence="3" id="KW-0689">Ribosomal protein</keyword>
<dbReference type="Gene3D" id="3.30.1140.32">
    <property type="entry name" value="Ribosomal protein S3, C-terminal domain"/>
    <property type="match status" value="1"/>
</dbReference>
<dbReference type="GO" id="GO:0005739">
    <property type="term" value="C:mitochondrion"/>
    <property type="evidence" value="ECO:0007669"/>
    <property type="project" value="UniProtKB-SubCell"/>
</dbReference>
<evidence type="ECO:0000256" key="1">
    <source>
        <dbReference type="ARBA" id="ARBA00004173"/>
    </source>
</evidence>